<dbReference type="FunFam" id="3.40.50.720:FF:000190">
    <property type="entry name" value="Pyrroline-5-carboxylate reductase"/>
    <property type="match status" value="1"/>
</dbReference>
<keyword evidence="6" id="KW-0963">Cytoplasm</keyword>
<dbReference type="AlphaFoldDB" id="A0A388JSW0"/>
<dbReference type="GO" id="GO:0005737">
    <property type="term" value="C:cytoplasm"/>
    <property type="evidence" value="ECO:0007669"/>
    <property type="project" value="UniProtKB-SubCell"/>
</dbReference>
<dbReference type="Gene3D" id="1.10.3730.10">
    <property type="entry name" value="ProC C-terminal domain-like"/>
    <property type="match status" value="1"/>
</dbReference>
<dbReference type="HAMAP" id="MF_01925">
    <property type="entry name" value="P5C_reductase"/>
    <property type="match status" value="1"/>
</dbReference>
<evidence type="ECO:0000256" key="7">
    <source>
        <dbReference type="ARBA" id="ARBA00022605"/>
    </source>
</evidence>
<evidence type="ECO:0000256" key="10">
    <source>
        <dbReference type="ARBA" id="ARBA00023002"/>
    </source>
</evidence>
<dbReference type="Gene3D" id="3.40.50.720">
    <property type="entry name" value="NAD(P)-binding Rossmann-like Domain"/>
    <property type="match status" value="1"/>
</dbReference>
<comment type="caution">
    <text evidence="17">The sequence shown here is derived from an EMBL/GenBank/DDBJ whole genome shotgun (WGS) entry which is preliminary data.</text>
</comment>
<dbReference type="InterPro" id="IPR036291">
    <property type="entry name" value="NAD(P)-bd_dom_sf"/>
</dbReference>
<dbReference type="Proteomes" id="UP000265515">
    <property type="component" value="Unassembled WGS sequence"/>
</dbReference>
<dbReference type="UniPathway" id="UPA00098">
    <property type="reaction ID" value="UER00361"/>
</dbReference>
<feature type="compositionally biased region" description="Low complexity" evidence="14">
    <location>
        <begin position="226"/>
        <end position="241"/>
    </location>
</feature>
<dbReference type="PANTHER" id="PTHR11645:SF0">
    <property type="entry name" value="PYRROLINE-5-CARBOXYLATE REDUCTASE 3"/>
    <property type="match status" value="1"/>
</dbReference>
<dbReference type="NCBIfam" id="TIGR00112">
    <property type="entry name" value="proC"/>
    <property type="match status" value="1"/>
</dbReference>
<sequence length="676" mass="70988">MEAAVVATAAAASLSAAGYYSLGALSDGRFWFPPPKSAICRESAAAADLEIPAQSSFGAYSVERRQRESVRMQCARGDLSSVSGVITAPISFDLLRQSTAGSYSPSPAIFRPFSTIERRRRRFSFSPSPAIFSISLAISPPPPPSVERRRRSFSSSPAVFQFQPSAPAVECRRRSRSGKARPSYGHDKRRRSVCWAGNLAAPVLQDRRRREGNQHSIISNSNVTTGSSRGSAGNRRGSSSRRTWDLEGGDVIAAPPHYCRGWRNHEGCIVSSDQPLILEIGVRSNRTSHSLIGCTSRPLIGCTSQPLIGSTSQALIGITSEPLIGRKRGGRKGERTGRRLLGECQCVANQAIRTDLGGEAEGGGGGGGGGGGERGGGERGGGGGGGGGGGERGGNTSTTPDEMEGITVGFVGAGQMAEALARGFNRSGLVKFEKMVLSDVAKVRLDLFNSLGATTFADGGDVADRSDVLFVAVKPHVVKSVLTHLRDSNNAKKKELPLVVSIAAGVTISDLEEWVGEGARVIRVMPNTPCLVGETAAAMSLGKHATKEDADCVRRLFESVGKIYTVEERLLDAVTGLSGSGPAYVFVMIEALADGGVMAGLPRDIALSLAAQTVLGAAKMVLETGRHPGQLKDSVCSPGGTTIAALREMEKGAFRGTVMEAVLASARRSKEMSESK</sequence>
<evidence type="ECO:0000256" key="1">
    <source>
        <dbReference type="ARBA" id="ARBA00004496"/>
    </source>
</evidence>
<evidence type="ECO:0000256" key="6">
    <source>
        <dbReference type="ARBA" id="ARBA00022490"/>
    </source>
</evidence>
<evidence type="ECO:0000259" key="15">
    <source>
        <dbReference type="Pfam" id="PF03807"/>
    </source>
</evidence>
<dbReference type="InterPro" id="IPR053790">
    <property type="entry name" value="P5CR-like_CS"/>
</dbReference>
<comment type="pathway">
    <text evidence="2 13">Amino-acid biosynthesis; L-proline biosynthesis; L-proline from L-glutamate 5-semialdehyde: step 1/1.</text>
</comment>
<dbReference type="Pfam" id="PF14748">
    <property type="entry name" value="P5CR_dimer"/>
    <property type="match status" value="1"/>
</dbReference>
<feature type="region of interest" description="Disordered" evidence="14">
    <location>
        <begin position="205"/>
        <end position="243"/>
    </location>
</feature>
<proteinExistence type="inferred from homology"/>
<dbReference type="FunFam" id="1.10.3730.10:FF:000001">
    <property type="entry name" value="Pyrroline-5-carboxylate reductase"/>
    <property type="match status" value="1"/>
</dbReference>
<dbReference type="InterPro" id="IPR008927">
    <property type="entry name" value="6-PGluconate_DH-like_C_sf"/>
</dbReference>
<keyword evidence="8 13" id="KW-0641">Proline biosynthesis</keyword>
<evidence type="ECO:0000256" key="14">
    <source>
        <dbReference type="SAM" id="MobiDB-lite"/>
    </source>
</evidence>
<feature type="compositionally biased region" description="Polar residues" evidence="14">
    <location>
        <begin position="214"/>
        <end position="225"/>
    </location>
</feature>
<dbReference type="EC" id="1.5.1.2" evidence="4 13"/>
<keyword evidence="18" id="KW-1185">Reference proteome</keyword>
<accession>A0A388JSW0</accession>
<evidence type="ECO:0000256" key="5">
    <source>
        <dbReference type="ARBA" id="ARBA00021413"/>
    </source>
</evidence>
<evidence type="ECO:0000256" key="13">
    <source>
        <dbReference type="RuleBase" id="RU003903"/>
    </source>
</evidence>
<reference evidence="17 18" key="1">
    <citation type="journal article" date="2018" name="Cell">
        <title>The Chara Genome: Secondary Complexity and Implications for Plant Terrestrialization.</title>
        <authorList>
            <person name="Nishiyama T."/>
            <person name="Sakayama H."/>
            <person name="Vries J.D."/>
            <person name="Buschmann H."/>
            <person name="Saint-Marcoux D."/>
            <person name="Ullrich K.K."/>
            <person name="Haas F.B."/>
            <person name="Vanderstraeten L."/>
            <person name="Becker D."/>
            <person name="Lang D."/>
            <person name="Vosolsobe S."/>
            <person name="Rombauts S."/>
            <person name="Wilhelmsson P.K.I."/>
            <person name="Janitza P."/>
            <person name="Kern R."/>
            <person name="Heyl A."/>
            <person name="Rumpler F."/>
            <person name="Villalobos L.I.A.C."/>
            <person name="Clay J.M."/>
            <person name="Skokan R."/>
            <person name="Toyoda A."/>
            <person name="Suzuki Y."/>
            <person name="Kagoshima H."/>
            <person name="Schijlen E."/>
            <person name="Tajeshwar N."/>
            <person name="Catarino B."/>
            <person name="Hetherington A.J."/>
            <person name="Saltykova A."/>
            <person name="Bonnot C."/>
            <person name="Breuninger H."/>
            <person name="Symeonidi A."/>
            <person name="Radhakrishnan G.V."/>
            <person name="Van Nieuwerburgh F."/>
            <person name="Deforce D."/>
            <person name="Chang C."/>
            <person name="Karol K.G."/>
            <person name="Hedrich R."/>
            <person name="Ulvskov P."/>
            <person name="Glockner G."/>
            <person name="Delwiche C.F."/>
            <person name="Petrasek J."/>
            <person name="Van de Peer Y."/>
            <person name="Friml J."/>
            <person name="Beilby M."/>
            <person name="Dolan L."/>
            <person name="Kohara Y."/>
            <person name="Sugano S."/>
            <person name="Fujiyama A."/>
            <person name="Delaux P.-M."/>
            <person name="Quint M."/>
            <person name="TheiBen G."/>
            <person name="Hagemann M."/>
            <person name="Harholt J."/>
            <person name="Dunand C."/>
            <person name="Zachgo S."/>
            <person name="Langdale J."/>
            <person name="Maumus F."/>
            <person name="Straeten D.V.D."/>
            <person name="Gould S.B."/>
            <person name="Rensing S.A."/>
        </authorList>
    </citation>
    <scope>NUCLEOTIDE SEQUENCE [LARGE SCALE GENOMIC DNA]</scope>
    <source>
        <strain evidence="17 18">S276</strain>
    </source>
</reference>
<dbReference type="PANTHER" id="PTHR11645">
    <property type="entry name" value="PYRROLINE-5-CARBOXYLATE REDUCTASE"/>
    <property type="match status" value="1"/>
</dbReference>
<dbReference type="InterPro" id="IPR000304">
    <property type="entry name" value="Pyrroline-COOH_reductase"/>
</dbReference>
<feature type="domain" description="Pyrroline-5-carboxylate reductase catalytic N-terminal" evidence="15">
    <location>
        <begin position="407"/>
        <end position="505"/>
    </location>
</feature>
<dbReference type="Gramene" id="GBG60886">
    <property type="protein sequence ID" value="GBG60886"/>
    <property type="gene ID" value="CBR_g16006"/>
</dbReference>
<evidence type="ECO:0000259" key="16">
    <source>
        <dbReference type="Pfam" id="PF14748"/>
    </source>
</evidence>
<dbReference type="SUPFAM" id="SSF51735">
    <property type="entry name" value="NAD(P)-binding Rossmann-fold domains"/>
    <property type="match status" value="1"/>
</dbReference>
<comment type="subcellular location">
    <subcellularLocation>
        <location evidence="1">Cytoplasm</location>
    </subcellularLocation>
</comment>
<evidence type="ECO:0000256" key="12">
    <source>
        <dbReference type="ARBA" id="ARBA00052690"/>
    </source>
</evidence>
<evidence type="ECO:0000256" key="11">
    <source>
        <dbReference type="ARBA" id="ARBA00050547"/>
    </source>
</evidence>
<keyword evidence="7 13" id="KW-0028">Amino-acid biosynthesis</keyword>
<comment type="catalytic activity">
    <reaction evidence="11">
        <text>L-proline + NAD(+) = (S)-1-pyrroline-5-carboxylate + NADH + 2 H(+)</text>
        <dbReference type="Rhea" id="RHEA:14105"/>
        <dbReference type="ChEBI" id="CHEBI:15378"/>
        <dbReference type="ChEBI" id="CHEBI:17388"/>
        <dbReference type="ChEBI" id="CHEBI:57540"/>
        <dbReference type="ChEBI" id="CHEBI:57945"/>
        <dbReference type="ChEBI" id="CHEBI:60039"/>
        <dbReference type="EC" id="1.5.1.2"/>
    </reaction>
</comment>
<evidence type="ECO:0000256" key="2">
    <source>
        <dbReference type="ARBA" id="ARBA00005205"/>
    </source>
</evidence>
<feature type="region of interest" description="Disordered" evidence="14">
    <location>
        <begin position="357"/>
        <end position="403"/>
    </location>
</feature>
<evidence type="ECO:0000256" key="8">
    <source>
        <dbReference type="ARBA" id="ARBA00022650"/>
    </source>
</evidence>
<dbReference type="PROSITE" id="PS00521">
    <property type="entry name" value="P5CR"/>
    <property type="match status" value="1"/>
</dbReference>
<dbReference type="InterPro" id="IPR029036">
    <property type="entry name" value="P5CR_dimer"/>
</dbReference>
<organism evidence="17 18">
    <name type="scientific">Chara braunii</name>
    <name type="common">Braun's stonewort</name>
    <dbReference type="NCBI Taxonomy" id="69332"/>
    <lineage>
        <taxon>Eukaryota</taxon>
        <taxon>Viridiplantae</taxon>
        <taxon>Streptophyta</taxon>
        <taxon>Charophyceae</taxon>
        <taxon>Charales</taxon>
        <taxon>Characeae</taxon>
        <taxon>Chara</taxon>
    </lineage>
</organism>
<name>A0A388JSW0_CHABU</name>
<dbReference type="GO" id="GO:0004735">
    <property type="term" value="F:pyrroline-5-carboxylate reductase activity"/>
    <property type="evidence" value="ECO:0007669"/>
    <property type="project" value="UniProtKB-EC"/>
</dbReference>
<dbReference type="STRING" id="69332.A0A388JSW0"/>
<evidence type="ECO:0000313" key="17">
    <source>
        <dbReference type="EMBL" id="GBG60886.1"/>
    </source>
</evidence>
<dbReference type="GO" id="GO:0055129">
    <property type="term" value="P:L-proline biosynthetic process"/>
    <property type="evidence" value="ECO:0007669"/>
    <property type="project" value="UniProtKB-UniPathway"/>
</dbReference>
<evidence type="ECO:0000256" key="4">
    <source>
        <dbReference type="ARBA" id="ARBA00012855"/>
    </source>
</evidence>
<feature type="compositionally biased region" description="Gly residues" evidence="14">
    <location>
        <begin position="359"/>
        <end position="393"/>
    </location>
</feature>
<feature type="domain" description="Pyrroline-5-carboxylate reductase dimerisation" evidence="16">
    <location>
        <begin position="568"/>
        <end position="672"/>
    </location>
</feature>
<evidence type="ECO:0000313" key="18">
    <source>
        <dbReference type="Proteomes" id="UP000265515"/>
    </source>
</evidence>
<dbReference type="EMBL" id="BFEA01000015">
    <property type="protein sequence ID" value="GBG60886.1"/>
    <property type="molecule type" value="Genomic_DNA"/>
</dbReference>
<evidence type="ECO:0000256" key="3">
    <source>
        <dbReference type="ARBA" id="ARBA00005525"/>
    </source>
</evidence>
<gene>
    <name evidence="17" type="ORF">CBR_g16006</name>
</gene>
<comment type="catalytic activity">
    <reaction evidence="12 13">
        <text>L-proline + NADP(+) = (S)-1-pyrroline-5-carboxylate + NADPH + 2 H(+)</text>
        <dbReference type="Rhea" id="RHEA:14109"/>
        <dbReference type="ChEBI" id="CHEBI:15378"/>
        <dbReference type="ChEBI" id="CHEBI:17388"/>
        <dbReference type="ChEBI" id="CHEBI:57783"/>
        <dbReference type="ChEBI" id="CHEBI:58349"/>
        <dbReference type="ChEBI" id="CHEBI:60039"/>
        <dbReference type="EC" id="1.5.1.2"/>
    </reaction>
</comment>
<dbReference type="SUPFAM" id="SSF48179">
    <property type="entry name" value="6-phosphogluconate dehydrogenase C-terminal domain-like"/>
    <property type="match status" value="1"/>
</dbReference>
<keyword evidence="10 13" id="KW-0560">Oxidoreductase</keyword>
<evidence type="ECO:0000256" key="9">
    <source>
        <dbReference type="ARBA" id="ARBA00022857"/>
    </source>
</evidence>
<comment type="similarity">
    <text evidence="3 13">Belongs to the pyrroline-5-carboxylate reductase family.</text>
</comment>
<dbReference type="InterPro" id="IPR028939">
    <property type="entry name" value="P5C_Rdtase_cat_N"/>
</dbReference>
<keyword evidence="9 13" id="KW-0521">NADP</keyword>
<dbReference type="OrthoDB" id="10263291at2759"/>
<dbReference type="Pfam" id="PF03807">
    <property type="entry name" value="F420_oxidored"/>
    <property type="match status" value="1"/>
</dbReference>
<protein>
    <recommendedName>
        <fullName evidence="5 13">Pyrroline-5-carboxylate reductase</fullName>
        <ecNumber evidence="4 13">1.5.1.2</ecNumber>
    </recommendedName>
</protein>